<reference evidence="2" key="1">
    <citation type="journal article" date="2015" name="Nature">
        <title>Complex archaea that bridge the gap between prokaryotes and eukaryotes.</title>
        <authorList>
            <person name="Spang A."/>
            <person name="Saw J.H."/>
            <person name="Jorgensen S.L."/>
            <person name="Zaremba-Niedzwiedzka K."/>
            <person name="Martijn J."/>
            <person name="Lind A.E."/>
            <person name="van Eijk R."/>
            <person name="Schleper C."/>
            <person name="Guy L."/>
            <person name="Ettema T.J."/>
        </authorList>
    </citation>
    <scope>NUCLEOTIDE SEQUENCE</scope>
</reference>
<dbReference type="InterPro" id="IPR053136">
    <property type="entry name" value="UTP_pyrophosphatase-like"/>
</dbReference>
<evidence type="ECO:0000259" key="1">
    <source>
        <dbReference type="Pfam" id="PF01863"/>
    </source>
</evidence>
<dbReference type="PANTHER" id="PTHR30399:SF1">
    <property type="entry name" value="UTP PYROPHOSPHATASE"/>
    <property type="match status" value="1"/>
</dbReference>
<organism evidence="2">
    <name type="scientific">marine sediment metagenome</name>
    <dbReference type="NCBI Taxonomy" id="412755"/>
    <lineage>
        <taxon>unclassified sequences</taxon>
        <taxon>metagenomes</taxon>
        <taxon>ecological metagenomes</taxon>
    </lineage>
</organism>
<accession>A0A0F9HFH1</accession>
<dbReference type="CDD" id="cd07344">
    <property type="entry name" value="M48_yhfN_like"/>
    <property type="match status" value="1"/>
</dbReference>
<proteinExistence type="predicted"/>
<dbReference type="PANTHER" id="PTHR30399">
    <property type="entry name" value="UNCHARACTERIZED PROTEIN YGJP"/>
    <property type="match status" value="1"/>
</dbReference>
<dbReference type="AlphaFoldDB" id="A0A0F9HFH1"/>
<sequence length="228" mass="27322">MFEYKLKKSVRRKTVAIKVHNQNVTVYAPHFVAKKQIDTWLFDKQEWVEEQLKKQFLIEDTKQYPFESREICVFSETIYLKLDSGQDSKVIPHDNHLLITISPRVKNDFQKYQQLLETYLKEQLIAYIEMRLAYFCTLMGEELPNDLKIGVYKRKWGSCNSKRELTFNLHLIGAPYHAIDYVIVHELAHLKYLNHSKAFWQRVETFFPDYKTSSNWLKQNGMSLQWVF</sequence>
<dbReference type="InterPro" id="IPR002725">
    <property type="entry name" value="YgjP-like_metallopeptidase"/>
</dbReference>
<comment type="caution">
    <text evidence="2">The sequence shown here is derived from an EMBL/GenBank/DDBJ whole genome shotgun (WGS) entry which is preliminary data.</text>
</comment>
<evidence type="ECO:0000313" key="2">
    <source>
        <dbReference type="EMBL" id="KKL73832.1"/>
    </source>
</evidence>
<dbReference type="Gene3D" id="3.30.2010.10">
    <property type="entry name" value="Metalloproteases ('zincins'), catalytic domain"/>
    <property type="match status" value="1"/>
</dbReference>
<dbReference type="EMBL" id="LAZR01024841">
    <property type="protein sequence ID" value="KKL73832.1"/>
    <property type="molecule type" value="Genomic_DNA"/>
</dbReference>
<gene>
    <name evidence="2" type="ORF">LCGC14_2070940</name>
</gene>
<dbReference type="Pfam" id="PF01863">
    <property type="entry name" value="YgjP-like"/>
    <property type="match status" value="1"/>
</dbReference>
<protein>
    <recommendedName>
        <fullName evidence="1">YgjP-like metallopeptidase domain-containing protein</fullName>
    </recommendedName>
</protein>
<name>A0A0F9HFH1_9ZZZZ</name>
<feature type="domain" description="YgjP-like metallopeptidase" evidence="1">
    <location>
        <begin position="13"/>
        <end position="220"/>
    </location>
</feature>